<dbReference type="InParanoid" id="F0XF66"/>
<dbReference type="STRING" id="655863.F0XF66"/>
<keyword evidence="5" id="KW-1133">Transmembrane helix</keyword>
<dbReference type="PRINTS" id="PR00092">
    <property type="entry name" value="TYROSINASE"/>
</dbReference>
<keyword evidence="3" id="KW-0040">ANK repeat</keyword>
<dbReference type="Pfam" id="PF00023">
    <property type="entry name" value="Ank"/>
    <property type="match status" value="1"/>
</dbReference>
<dbReference type="GO" id="GO:0016491">
    <property type="term" value="F:oxidoreductase activity"/>
    <property type="evidence" value="ECO:0007669"/>
    <property type="project" value="InterPro"/>
</dbReference>
<dbReference type="EMBL" id="GL629765">
    <property type="protein sequence ID" value="EFX04623.1"/>
    <property type="molecule type" value="Genomic_DNA"/>
</dbReference>
<evidence type="ECO:0000256" key="3">
    <source>
        <dbReference type="PROSITE-ProRule" id="PRU00023"/>
    </source>
</evidence>
<dbReference type="PROSITE" id="PS50297">
    <property type="entry name" value="ANK_REP_REGION"/>
    <property type="match status" value="1"/>
</dbReference>
<evidence type="ECO:0000256" key="1">
    <source>
        <dbReference type="ARBA" id="ARBA00022723"/>
    </source>
</evidence>
<dbReference type="SUPFAM" id="SSF57959">
    <property type="entry name" value="Leucine zipper domain"/>
    <property type="match status" value="1"/>
</dbReference>
<proteinExistence type="predicted"/>
<keyword evidence="8" id="KW-1185">Reference proteome</keyword>
<dbReference type="SUPFAM" id="SSF48403">
    <property type="entry name" value="Ankyrin repeat"/>
    <property type="match status" value="1"/>
</dbReference>
<feature type="region of interest" description="Disordered" evidence="4">
    <location>
        <begin position="232"/>
        <end position="254"/>
    </location>
</feature>
<name>F0XF66_GROCL</name>
<feature type="region of interest" description="Disordered" evidence="4">
    <location>
        <begin position="1"/>
        <end position="58"/>
    </location>
</feature>
<dbReference type="PANTHER" id="PTHR11474">
    <property type="entry name" value="TYROSINASE FAMILY MEMBER"/>
    <property type="match status" value="1"/>
</dbReference>
<organism evidence="8">
    <name type="scientific">Grosmannia clavigera (strain kw1407 / UAMH 11150)</name>
    <name type="common">Blue stain fungus</name>
    <name type="synonym">Graphiocladiella clavigera</name>
    <dbReference type="NCBI Taxonomy" id="655863"/>
    <lineage>
        <taxon>Eukaryota</taxon>
        <taxon>Fungi</taxon>
        <taxon>Dikarya</taxon>
        <taxon>Ascomycota</taxon>
        <taxon>Pezizomycotina</taxon>
        <taxon>Sordariomycetes</taxon>
        <taxon>Sordariomycetidae</taxon>
        <taxon>Ophiostomatales</taxon>
        <taxon>Ophiostomataceae</taxon>
        <taxon>Leptographium</taxon>
    </lineage>
</organism>
<dbReference type="InterPro" id="IPR002227">
    <property type="entry name" value="Tyrosinase_Cu-bd"/>
</dbReference>
<evidence type="ECO:0000256" key="4">
    <source>
        <dbReference type="SAM" id="MobiDB-lite"/>
    </source>
</evidence>
<gene>
    <name evidence="7" type="ORF">CMQ_1551</name>
</gene>
<dbReference type="InterPro" id="IPR036770">
    <property type="entry name" value="Ankyrin_rpt-contain_sf"/>
</dbReference>
<dbReference type="GO" id="GO:0003700">
    <property type="term" value="F:DNA-binding transcription factor activity"/>
    <property type="evidence" value="ECO:0007669"/>
    <property type="project" value="InterPro"/>
</dbReference>
<evidence type="ECO:0000256" key="2">
    <source>
        <dbReference type="ARBA" id="ARBA00023008"/>
    </source>
</evidence>
<accession>F0XF66</accession>
<dbReference type="SUPFAM" id="SSF48056">
    <property type="entry name" value="Di-copper centre-containing domain"/>
    <property type="match status" value="1"/>
</dbReference>
<dbReference type="PROSITE" id="PS50088">
    <property type="entry name" value="ANK_REPEAT"/>
    <property type="match status" value="1"/>
</dbReference>
<dbReference type="Gene3D" id="1.25.40.20">
    <property type="entry name" value="Ankyrin repeat-containing domain"/>
    <property type="match status" value="1"/>
</dbReference>
<keyword evidence="2" id="KW-0186">Copper</keyword>
<dbReference type="eggNOG" id="ENOG502S31Y">
    <property type="taxonomic scope" value="Eukaryota"/>
</dbReference>
<dbReference type="InterPro" id="IPR002110">
    <property type="entry name" value="Ankyrin_rpt"/>
</dbReference>
<dbReference type="InterPro" id="IPR008922">
    <property type="entry name" value="Di-copper_centre_dom_sf"/>
</dbReference>
<dbReference type="HOGENOM" id="CLU_342567_0_0_1"/>
<feature type="region of interest" description="Disordered" evidence="4">
    <location>
        <begin position="320"/>
        <end position="348"/>
    </location>
</feature>
<evidence type="ECO:0000313" key="8">
    <source>
        <dbReference type="Proteomes" id="UP000007796"/>
    </source>
</evidence>
<evidence type="ECO:0000256" key="5">
    <source>
        <dbReference type="SAM" id="Phobius"/>
    </source>
</evidence>
<keyword evidence="5" id="KW-0472">Membrane</keyword>
<protein>
    <submittedName>
        <fullName evidence="7">Tyrosinase central domain containing protein</fullName>
    </submittedName>
</protein>
<dbReference type="CDD" id="cd14688">
    <property type="entry name" value="bZIP_YAP"/>
    <property type="match status" value="1"/>
</dbReference>
<dbReference type="InterPro" id="IPR046347">
    <property type="entry name" value="bZIP_sf"/>
</dbReference>
<dbReference type="Pfam" id="PF12796">
    <property type="entry name" value="Ank_2"/>
    <property type="match status" value="1"/>
</dbReference>
<feature type="compositionally biased region" description="Basic and acidic residues" evidence="4">
    <location>
        <begin position="45"/>
        <end position="56"/>
    </location>
</feature>
<feature type="transmembrane region" description="Helical" evidence="5">
    <location>
        <begin position="463"/>
        <end position="482"/>
    </location>
</feature>
<feature type="transmembrane region" description="Helical" evidence="5">
    <location>
        <begin position="369"/>
        <end position="387"/>
    </location>
</feature>
<feature type="compositionally biased region" description="Basic and acidic residues" evidence="4">
    <location>
        <begin position="415"/>
        <end position="436"/>
    </location>
</feature>
<feature type="domain" description="Tyrosinase copper-binding" evidence="6">
    <location>
        <begin position="583"/>
        <end position="771"/>
    </location>
</feature>
<feature type="compositionally biased region" description="Low complexity" evidence="4">
    <location>
        <begin position="325"/>
        <end position="339"/>
    </location>
</feature>
<feature type="repeat" description="ANK" evidence="3">
    <location>
        <begin position="366"/>
        <end position="394"/>
    </location>
</feature>
<dbReference type="AlphaFoldDB" id="F0XF66"/>
<sequence length="827" mass="89965">MSFGLLAETHNKKETEREIRGELDDLMATARPQHSRRHSNSLVSEQERLARKREQNRIAQQVYRRAQKERIQALEAAVAKSSSSGGGPWTQFDDVPGDDLFFNDGPAGTPSLSSATPTTGLFQTSLEPSLNHSLSQSLGDGHVGGAGDVLGDYVQHGSHTTMSSFTFGHHGQESYEPASGPDLTFRSIQADEFSILDASPASDGAAAATKLTSTLTSTSTGRHQMDGLTMGAASQKKPGIPRPCAAAPESESRHSRRRALHIAASHGNTCMVKLLLGRARATGANPRTLDKSGRSVLFTAVATGCEAAVQIVLDAMGSEDLAEHSSNPGPGSCSDSSSGLTHTPKGVASDVGRAGIRAALNEPDAQGTLPLHLAVASGSASMVLLLLSNGADINGWRLPGVKYAALVRDQRKSMMRDRSSSSFEREENRLLDKENADVDGEEDGREPTVKARPSKRKYCLRPLFVLLCLAFLACGVLLGYVAHDGWHLWRGSSNNGAAGKTSANAAFGSGFDKFIYQENEFGERYCPDKDLTLRREWRKMSRIEKRQFVQAVKCLKHKPSKTRPTGSLFEDFAFVSGQIGMRTAGVASFFPWHRYLLWSFERELKNTCSYPGGIPFWDWTQDSDALAHSPLLNDLPGFGGDGNSQSRLANGSHGAYCVTDGNFANHMAAFDYIAGYGIAPSPHCVSRRFDPGDRDGRQVGALVSPSVISDIIALPDYASFSEAMQKESVGPVVAVPNWIQGDMAQYTAPNDVLYFLHLAQLDRIWWIWQHQVTAARLNDYSGRRRNDVDDLASIHDNLSLGTLLAPDVEVSDAMWGQWSFMCFTYFL</sequence>
<evidence type="ECO:0000313" key="7">
    <source>
        <dbReference type="EMBL" id="EFX04623.1"/>
    </source>
</evidence>
<keyword evidence="5" id="KW-0812">Transmembrane</keyword>
<dbReference type="Proteomes" id="UP000007796">
    <property type="component" value="Unassembled WGS sequence"/>
</dbReference>
<dbReference type="PANTHER" id="PTHR11474:SF126">
    <property type="entry name" value="TYROSINASE-LIKE PROTEIN TYR-1-RELATED"/>
    <property type="match status" value="1"/>
</dbReference>
<dbReference type="GeneID" id="25974442"/>
<dbReference type="GO" id="GO:0046872">
    <property type="term" value="F:metal ion binding"/>
    <property type="evidence" value="ECO:0007669"/>
    <property type="project" value="UniProtKB-KW"/>
</dbReference>
<dbReference type="SMART" id="SM00248">
    <property type="entry name" value="ANK"/>
    <property type="match status" value="3"/>
</dbReference>
<feature type="compositionally biased region" description="Basic and acidic residues" evidence="4">
    <location>
        <begin position="9"/>
        <end position="23"/>
    </location>
</feature>
<dbReference type="OrthoDB" id="6132182at2759"/>
<keyword evidence="1" id="KW-0479">Metal-binding</keyword>
<dbReference type="Gene3D" id="1.10.1280.10">
    <property type="entry name" value="Di-copper center containing domain from catechol oxidase"/>
    <property type="match status" value="1"/>
</dbReference>
<dbReference type="Pfam" id="PF00264">
    <property type="entry name" value="Tyrosinase"/>
    <property type="match status" value="1"/>
</dbReference>
<dbReference type="InterPro" id="IPR050316">
    <property type="entry name" value="Tyrosinase/Hemocyanin"/>
</dbReference>
<feature type="region of interest" description="Disordered" evidence="4">
    <location>
        <begin position="415"/>
        <end position="451"/>
    </location>
</feature>
<dbReference type="RefSeq" id="XP_014174105.1">
    <property type="nucleotide sequence ID" value="XM_014318630.1"/>
</dbReference>
<reference evidence="7 8" key="1">
    <citation type="journal article" date="2011" name="Proc. Natl. Acad. Sci. U.S.A.">
        <title>Genome and transcriptome analyses of the mountain pine beetle-fungal symbiont Grosmannia clavigera, a lodgepole pine pathogen.</title>
        <authorList>
            <person name="DiGuistini S."/>
            <person name="Wang Y."/>
            <person name="Liao N.Y."/>
            <person name="Taylor G."/>
            <person name="Tanguay P."/>
            <person name="Feau N."/>
            <person name="Henrissat B."/>
            <person name="Chan S.K."/>
            <person name="Hesse-Orce U."/>
            <person name="Alamouti S.M."/>
            <person name="Tsui C.K.M."/>
            <person name="Docking R.T."/>
            <person name="Levasseur A."/>
            <person name="Haridas S."/>
            <person name="Robertson G."/>
            <person name="Birol I."/>
            <person name="Holt R.A."/>
            <person name="Marra M.A."/>
            <person name="Hamelin R.C."/>
            <person name="Hirst M."/>
            <person name="Jones S.J.M."/>
            <person name="Bohlmann J."/>
            <person name="Breuil C."/>
        </authorList>
    </citation>
    <scope>NUCLEOTIDE SEQUENCE [LARGE SCALE GENOMIC DNA]</scope>
    <source>
        <strain evidence="8">kw1407 / UAMH 11150</strain>
    </source>
</reference>
<evidence type="ECO:0000259" key="6">
    <source>
        <dbReference type="Pfam" id="PF00264"/>
    </source>
</evidence>